<comment type="caution">
    <text evidence="2">The sequence shown here is derived from an EMBL/GenBank/DDBJ whole genome shotgun (WGS) entry which is preliminary data.</text>
</comment>
<proteinExistence type="predicted"/>
<feature type="transmembrane region" description="Helical" evidence="1">
    <location>
        <begin position="16"/>
        <end position="34"/>
    </location>
</feature>
<gene>
    <name evidence="2" type="primary">Pfdn6</name>
    <name evidence="2" type="ORF">SPIL2461_LOCUS16087</name>
</gene>
<dbReference type="EMBL" id="CAJNIZ010040979">
    <property type="protein sequence ID" value="CAE7609814.1"/>
    <property type="molecule type" value="Genomic_DNA"/>
</dbReference>
<dbReference type="Proteomes" id="UP000649617">
    <property type="component" value="Unassembled WGS sequence"/>
</dbReference>
<reference evidence="2" key="1">
    <citation type="submission" date="2021-02" db="EMBL/GenBank/DDBJ databases">
        <authorList>
            <person name="Dougan E. K."/>
            <person name="Rhodes N."/>
            <person name="Thang M."/>
            <person name="Chan C."/>
        </authorList>
    </citation>
    <scope>NUCLEOTIDE SEQUENCE</scope>
</reference>
<dbReference type="AlphaFoldDB" id="A0A812V027"/>
<keyword evidence="1" id="KW-0472">Membrane</keyword>
<evidence type="ECO:0000313" key="2">
    <source>
        <dbReference type="EMBL" id="CAE7609814.1"/>
    </source>
</evidence>
<protein>
    <submittedName>
        <fullName evidence="2">Pfdn6 protein</fullName>
    </submittedName>
</protein>
<keyword evidence="3" id="KW-1185">Reference proteome</keyword>
<dbReference type="OrthoDB" id="445565at2759"/>
<organism evidence="2 3">
    <name type="scientific">Symbiodinium pilosum</name>
    <name type="common">Dinoflagellate</name>
    <dbReference type="NCBI Taxonomy" id="2952"/>
    <lineage>
        <taxon>Eukaryota</taxon>
        <taxon>Sar</taxon>
        <taxon>Alveolata</taxon>
        <taxon>Dinophyceae</taxon>
        <taxon>Suessiales</taxon>
        <taxon>Symbiodiniaceae</taxon>
        <taxon>Symbiodinium</taxon>
    </lineage>
</organism>
<evidence type="ECO:0000313" key="3">
    <source>
        <dbReference type="Proteomes" id="UP000649617"/>
    </source>
</evidence>
<keyword evidence="1" id="KW-1133">Transmembrane helix</keyword>
<keyword evidence="1" id="KW-0812">Transmembrane</keyword>
<evidence type="ECO:0000256" key="1">
    <source>
        <dbReference type="SAM" id="Phobius"/>
    </source>
</evidence>
<sequence>MLTGGNVDRPKLQRRSGILAPAIFLAIATFFAAGREAFAILSRSQNVDSLARSRHLRGHRIARRAEVQELEDVEEDEEPELDVDLDKDPNWLKVKQEMGRIWDMRYESEDWILADDVKGIMDEHLQTIIGKKNYLEMEEVFVEVADEEPKPGEISKEDFTEIAGAYVFGTLYRQ</sequence>
<name>A0A812V027_SYMPI</name>
<accession>A0A812V027</accession>